<dbReference type="Pfam" id="PF16510">
    <property type="entry name" value="P22_portal"/>
    <property type="match status" value="1"/>
</dbReference>
<protein>
    <submittedName>
        <fullName evidence="3">Phage P22-like portal protein</fullName>
    </submittedName>
</protein>
<reference evidence="3" key="1">
    <citation type="submission" date="2020-04" db="EMBL/GenBank/DDBJ databases">
        <authorList>
            <person name="Chiriac C."/>
            <person name="Salcher M."/>
            <person name="Ghai R."/>
            <person name="Kavagutti S V."/>
        </authorList>
    </citation>
    <scope>NUCLEOTIDE SEQUENCE</scope>
</reference>
<proteinExistence type="predicted"/>
<sequence>MAINVESNGGVYSTEYADDDESGVIDAAKEFLRFCTDDDSNNRQEALEDLKFAGGDQWPVEIQNSRLLESRPYLTINKIDAYCRQIENQQRQQRPRMKAHGMNTESDEKVAEVVTGLLRHIENQSDADAAYDNAFSYAVRMGWGYFRVIHDYPNPKAMYQELYIKRIENPFMVYFDPNSTEPDGSDAEKCLITEVISKEAFRKLYPGADDGGGFNARGTGDSQSEWITKEDIRIAEYFYTVRVRTKLLLLSDGTTCYADEKPSESDLLDAGLYVVSERETVKKQIKWAKVTGMQVLEQRDWVGKYIPIIPVYGQQLIVDSKRKKFGLTRMAKDPQRMYNFWSTALTESVALAPKAKFLLAEGQDEGHENEWNQANIKSMPVLRYKQTDSDGRQAPVPTRIQPEPPPTGMVTALAGLNEDLKAVVGIYDPSQLPNGNQSGKAINGMQMQADMTNFHYYDNLTRSIRQCGRVCLDLIPYVYSEERTLRIIGVDGKGELTPINTPEVGDDGVTKVLNDMTVGEYDIVMETGPGFATRRQESLETMLALLPSDPNLMAQAGDLIFRNMDFHGADIIADRLAAANPLAQIDEKSDVPPQAQMMIKQSEVTIKELQAQIQEMALDMKYRASLEGQKQAAETERKDKELAVRREDTIMRIDAQAQDTVIESETKKEIESMKAQLALILAQMNLKDERVALDEAIERGI</sequence>
<feature type="coiled-coil region" evidence="1">
    <location>
        <begin position="599"/>
        <end position="643"/>
    </location>
</feature>
<feature type="region of interest" description="Disordered" evidence="2">
    <location>
        <begin position="387"/>
        <end position="406"/>
    </location>
</feature>
<accession>A0A6J5KQ97</accession>
<organism evidence="3">
    <name type="scientific">uncultured Caudovirales phage</name>
    <dbReference type="NCBI Taxonomy" id="2100421"/>
    <lineage>
        <taxon>Viruses</taxon>
        <taxon>Duplodnaviria</taxon>
        <taxon>Heunggongvirae</taxon>
        <taxon>Uroviricota</taxon>
        <taxon>Caudoviricetes</taxon>
        <taxon>Peduoviridae</taxon>
        <taxon>Maltschvirus</taxon>
        <taxon>Maltschvirus maltsch</taxon>
    </lineage>
</organism>
<gene>
    <name evidence="3" type="ORF">UFOVP42_51</name>
</gene>
<evidence type="ECO:0000256" key="1">
    <source>
        <dbReference type="SAM" id="Coils"/>
    </source>
</evidence>
<evidence type="ECO:0000313" key="3">
    <source>
        <dbReference type="EMBL" id="CAB4123392.1"/>
    </source>
</evidence>
<keyword evidence="1" id="KW-0175">Coiled coil</keyword>
<name>A0A6J5KQ97_9CAUD</name>
<dbReference type="EMBL" id="LR796169">
    <property type="protein sequence ID" value="CAB4123392.1"/>
    <property type="molecule type" value="Genomic_DNA"/>
</dbReference>
<dbReference type="InterPro" id="IPR032427">
    <property type="entry name" value="P22_portal"/>
</dbReference>
<evidence type="ECO:0000256" key="2">
    <source>
        <dbReference type="SAM" id="MobiDB-lite"/>
    </source>
</evidence>